<dbReference type="STRING" id="755732.Fluta_2417"/>
<dbReference type="PANTHER" id="PTHR44196:SF1">
    <property type="entry name" value="DEHYDROGENASE_REDUCTASE SDR FAMILY MEMBER 7B"/>
    <property type="match status" value="1"/>
</dbReference>
<dbReference type="EMBL" id="CP002542">
    <property type="protein sequence ID" value="AEA44402.1"/>
    <property type="molecule type" value="Genomic_DNA"/>
</dbReference>
<organism evidence="4 5">
    <name type="scientific">Fluviicola taffensis (strain DSM 16823 / NCIMB 13979 / RW262)</name>
    <dbReference type="NCBI Taxonomy" id="755732"/>
    <lineage>
        <taxon>Bacteria</taxon>
        <taxon>Pseudomonadati</taxon>
        <taxon>Bacteroidota</taxon>
        <taxon>Flavobacteriia</taxon>
        <taxon>Flavobacteriales</taxon>
        <taxon>Crocinitomicaceae</taxon>
        <taxon>Fluviicola</taxon>
    </lineage>
</organism>
<dbReference type="PRINTS" id="PR00081">
    <property type="entry name" value="GDHRDH"/>
</dbReference>
<dbReference type="eggNOG" id="COG0300">
    <property type="taxonomic scope" value="Bacteria"/>
</dbReference>
<dbReference type="SUPFAM" id="SSF51735">
    <property type="entry name" value="NAD(P)-binding Rossmann-fold domains"/>
    <property type="match status" value="1"/>
</dbReference>
<dbReference type="GO" id="GO:0016020">
    <property type="term" value="C:membrane"/>
    <property type="evidence" value="ECO:0007669"/>
    <property type="project" value="TreeGrafter"/>
</dbReference>
<evidence type="ECO:0000256" key="3">
    <source>
        <dbReference type="RuleBase" id="RU000363"/>
    </source>
</evidence>
<keyword evidence="2" id="KW-0560">Oxidoreductase</keyword>
<reference evidence="5" key="2">
    <citation type="submission" date="2011-02" db="EMBL/GenBank/DDBJ databases">
        <title>The complete genome of Fluviicola taffensis DSM 16823.</title>
        <authorList>
            <consortium name="US DOE Joint Genome Institute (JGI-PGF)"/>
            <person name="Lucas S."/>
            <person name="Copeland A."/>
            <person name="Lapidus A."/>
            <person name="Bruce D."/>
            <person name="Goodwin L."/>
            <person name="Pitluck S."/>
            <person name="Kyrpides N."/>
            <person name="Mavromatis K."/>
            <person name="Ivanova N."/>
            <person name="Mikhailova N."/>
            <person name="Pagani I."/>
            <person name="Chertkov O."/>
            <person name="Detter J.C."/>
            <person name="Han C."/>
            <person name="Tapia R."/>
            <person name="Land M."/>
            <person name="Hauser L."/>
            <person name="Markowitz V."/>
            <person name="Cheng J.-F."/>
            <person name="Hugenholtz P."/>
            <person name="Woyke T."/>
            <person name="Wu D."/>
            <person name="Tindall B."/>
            <person name="Pomrenke H.G."/>
            <person name="Brambilla E."/>
            <person name="Klenk H.-P."/>
            <person name="Eisen J.A."/>
        </authorList>
    </citation>
    <scope>NUCLEOTIDE SEQUENCE [LARGE SCALE GENOMIC DNA]</scope>
    <source>
        <strain evidence="5">DSM 16823 / RW262 / RW262</strain>
    </source>
</reference>
<dbReference type="HOGENOM" id="CLU_010194_2_1_10"/>
<dbReference type="InterPro" id="IPR002347">
    <property type="entry name" value="SDR_fam"/>
</dbReference>
<keyword evidence="5" id="KW-1185">Reference proteome</keyword>
<dbReference type="PANTHER" id="PTHR44196">
    <property type="entry name" value="DEHYDROGENASE/REDUCTASE SDR FAMILY MEMBER 7B"/>
    <property type="match status" value="1"/>
</dbReference>
<dbReference type="GO" id="GO:0016491">
    <property type="term" value="F:oxidoreductase activity"/>
    <property type="evidence" value="ECO:0007669"/>
    <property type="project" value="UniProtKB-KW"/>
</dbReference>
<reference evidence="4 5" key="1">
    <citation type="journal article" date="2011" name="Stand. Genomic Sci.">
        <title>Complete genome sequence of the gliding freshwater bacterium Fluviicola taffensis type strain (RW262).</title>
        <authorList>
            <person name="Woyke T."/>
            <person name="Chertkov O."/>
            <person name="Lapidus A."/>
            <person name="Nolan M."/>
            <person name="Lucas S."/>
            <person name="Del Rio T.G."/>
            <person name="Tice H."/>
            <person name="Cheng J.F."/>
            <person name="Tapia R."/>
            <person name="Han C."/>
            <person name="Goodwin L."/>
            <person name="Pitluck S."/>
            <person name="Liolios K."/>
            <person name="Pagani I."/>
            <person name="Ivanova N."/>
            <person name="Huntemann M."/>
            <person name="Mavromatis K."/>
            <person name="Mikhailova N."/>
            <person name="Pati A."/>
            <person name="Chen A."/>
            <person name="Palaniappan K."/>
            <person name="Land M."/>
            <person name="Hauser L."/>
            <person name="Brambilla E.M."/>
            <person name="Rohde M."/>
            <person name="Mwirichia R."/>
            <person name="Sikorski J."/>
            <person name="Tindall B.J."/>
            <person name="Goker M."/>
            <person name="Bristow J."/>
            <person name="Eisen J.A."/>
            <person name="Markowitz V."/>
            <person name="Hugenholtz P."/>
            <person name="Klenk H.P."/>
            <person name="Kyrpides N.C."/>
        </authorList>
    </citation>
    <scope>NUCLEOTIDE SEQUENCE [LARGE SCALE GENOMIC DNA]</scope>
    <source>
        <strain evidence="5">DSM 16823 / RW262 / RW262</strain>
    </source>
</reference>
<dbReference type="Pfam" id="PF00106">
    <property type="entry name" value="adh_short"/>
    <property type="match status" value="1"/>
</dbReference>
<name>F2ID08_FLUTR</name>
<dbReference type="Proteomes" id="UP000007463">
    <property type="component" value="Chromosome"/>
</dbReference>
<dbReference type="RefSeq" id="WP_013687172.1">
    <property type="nucleotide sequence ID" value="NC_015321.1"/>
</dbReference>
<evidence type="ECO:0000313" key="4">
    <source>
        <dbReference type="EMBL" id="AEA44402.1"/>
    </source>
</evidence>
<protein>
    <submittedName>
        <fullName evidence="4">Short-chain dehydrogenase/reductase SDR</fullName>
    </submittedName>
</protein>
<dbReference type="InterPro" id="IPR036291">
    <property type="entry name" value="NAD(P)-bd_dom_sf"/>
</dbReference>
<evidence type="ECO:0000256" key="1">
    <source>
        <dbReference type="ARBA" id="ARBA00006484"/>
    </source>
</evidence>
<proteinExistence type="inferred from homology"/>
<dbReference type="KEGG" id="fte:Fluta_2417"/>
<dbReference type="AlphaFoldDB" id="F2ID08"/>
<evidence type="ECO:0000256" key="2">
    <source>
        <dbReference type="ARBA" id="ARBA00023002"/>
    </source>
</evidence>
<dbReference type="Gene3D" id="3.40.50.720">
    <property type="entry name" value="NAD(P)-binding Rossmann-like Domain"/>
    <property type="match status" value="1"/>
</dbReference>
<sequence length="266" mass="29788">MYFRTTMKHVAWITGASSGIGEELCRQLARKGFKLILSSRSEEKLLSLKKELPNPEEHLIVPLDLEHSDHFTELVKQTLAQTKRIDYLYNCGGLSQRAEASETSMEVDRRIMEINYFGTIALTKAVLPYMQAQKSGHIIAISSIAGKFGFYLRSAYSASKHAIQGFFESLLLEEAKNNISVTIAYPGKINTPISLSALGKDGKAHGEMDHNQETGMPVEQCVAILLKAVDQKKKEILIGNKEIKAVTLKRFFPKLFWKIIAKQSPT</sequence>
<comment type="similarity">
    <text evidence="1 3">Belongs to the short-chain dehydrogenases/reductases (SDR) family.</text>
</comment>
<gene>
    <name evidence="4" type="ordered locus">Fluta_2417</name>
</gene>
<dbReference type="PRINTS" id="PR00080">
    <property type="entry name" value="SDRFAMILY"/>
</dbReference>
<accession>F2ID08</accession>
<dbReference type="NCBIfam" id="NF004825">
    <property type="entry name" value="PRK06181.1"/>
    <property type="match status" value="1"/>
</dbReference>
<evidence type="ECO:0000313" key="5">
    <source>
        <dbReference type="Proteomes" id="UP000007463"/>
    </source>
</evidence>